<dbReference type="CDD" id="cd02440">
    <property type="entry name" value="AdoMet_MTases"/>
    <property type="match status" value="1"/>
</dbReference>
<dbReference type="PANTHER" id="PTHR43591:SF24">
    <property type="entry name" value="2-METHOXY-6-POLYPRENYL-1,4-BENZOQUINOL METHYLASE, MITOCHONDRIAL"/>
    <property type="match status" value="1"/>
</dbReference>
<evidence type="ECO:0000259" key="1">
    <source>
        <dbReference type="Pfam" id="PF08241"/>
    </source>
</evidence>
<name>A0A833ECD2_CALS0</name>
<comment type="caution">
    <text evidence="2">The sequence shown here is derived from an EMBL/GenBank/DDBJ whole genome shotgun (WGS) entry which is preliminary data.</text>
</comment>
<dbReference type="GO" id="GO:0008757">
    <property type="term" value="F:S-adenosylmethionine-dependent methyltransferase activity"/>
    <property type="evidence" value="ECO:0007669"/>
    <property type="project" value="InterPro"/>
</dbReference>
<keyword evidence="2" id="KW-0489">Methyltransferase</keyword>
<dbReference type="Pfam" id="PF08241">
    <property type="entry name" value="Methyltransf_11"/>
    <property type="match status" value="1"/>
</dbReference>
<gene>
    <name evidence="2" type="ORF">EYH45_03825</name>
</gene>
<protein>
    <submittedName>
        <fullName evidence="2">Class I SAM-dependent methyltransferase</fullName>
    </submittedName>
</protein>
<dbReference type="InterPro" id="IPR029063">
    <property type="entry name" value="SAM-dependent_MTases_sf"/>
</dbReference>
<keyword evidence="2" id="KW-0808">Transferase</keyword>
<dbReference type="PANTHER" id="PTHR43591">
    <property type="entry name" value="METHYLTRANSFERASE"/>
    <property type="match status" value="1"/>
</dbReference>
<dbReference type="Proteomes" id="UP000608579">
    <property type="component" value="Unassembled WGS sequence"/>
</dbReference>
<dbReference type="SUPFAM" id="SSF53335">
    <property type="entry name" value="S-adenosyl-L-methionine-dependent methyltransferases"/>
    <property type="match status" value="1"/>
</dbReference>
<sequence>MAYLSYDILSERYDELYGEEQVGKYKNVVKIYGGNLGVVLDAGCGTGLFLEYVKHSREVEYLLYVGVDISLGMLRIARLRKDNTSDFIYADVHKLPFRDKCFDTTVSITVIHHLNHKIALEEMKRVTRCRVIVTQNKMLDDRCIEGEKYESIREAIYIISP</sequence>
<organism evidence="2 3">
    <name type="scientific">Caldiarchaeum subterraneum</name>
    <dbReference type="NCBI Taxonomy" id="311458"/>
    <lineage>
        <taxon>Archaea</taxon>
        <taxon>Nitrososphaerota</taxon>
        <taxon>Candidatus Caldarchaeales</taxon>
        <taxon>Candidatus Caldarchaeaceae</taxon>
        <taxon>Candidatus Caldarchaeum</taxon>
    </lineage>
</organism>
<dbReference type="AlphaFoldDB" id="A0A833ECD2"/>
<evidence type="ECO:0000313" key="3">
    <source>
        <dbReference type="Proteomes" id="UP000608579"/>
    </source>
</evidence>
<reference evidence="2" key="1">
    <citation type="journal article" date="2020" name="ISME J.">
        <title>Gammaproteobacteria mediating utilization of methyl-, sulfur- and petroleum organic compounds in deep ocean hydrothermal plumes.</title>
        <authorList>
            <person name="Zhou Z."/>
            <person name="Liu Y."/>
            <person name="Pan J."/>
            <person name="Cron B.R."/>
            <person name="Toner B.M."/>
            <person name="Anantharaman K."/>
            <person name="Breier J.A."/>
            <person name="Dick G.J."/>
            <person name="Li M."/>
        </authorList>
    </citation>
    <scope>NUCLEOTIDE SEQUENCE</scope>
    <source>
        <strain evidence="2">SZUA-1515</strain>
    </source>
</reference>
<dbReference type="Gene3D" id="3.40.50.150">
    <property type="entry name" value="Vaccinia Virus protein VP39"/>
    <property type="match status" value="1"/>
</dbReference>
<accession>A0A833ECD2</accession>
<feature type="domain" description="Methyltransferase type 11" evidence="1">
    <location>
        <begin position="40"/>
        <end position="128"/>
    </location>
</feature>
<proteinExistence type="predicted"/>
<evidence type="ECO:0000313" key="2">
    <source>
        <dbReference type="EMBL" id="HIQ29675.1"/>
    </source>
</evidence>
<dbReference type="GO" id="GO:0032259">
    <property type="term" value="P:methylation"/>
    <property type="evidence" value="ECO:0007669"/>
    <property type="project" value="UniProtKB-KW"/>
</dbReference>
<dbReference type="InterPro" id="IPR013216">
    <property type="entry name" value="Methyltransf_11"/>
</dbReference>
<dbReference type="EMBL" id="DQVM01000074">
    <property type="protein sequence ID" value="HIQ29675.1"/>
    <property type="molecule type" value="Genomic_DNA"/>
</dbReference>